<reference evidence="4 5" key="1">
    <citation type="journal article" date="2007" name="Genome Biol.">
        <title>Interrupted coding sequences in Mycobacterium smegmatis: authentic mutations or sequencing errors?</title>
        <authorList>
            <person name="Deshayes C."/>
            <person name="Perrodou E."/>
            <person name="Gallien S."/>
            <person name="Euphrasie D."/>
            <person name="Schaeffer C."/>
            <person name="Van-Dorsselaer A."/>
            <person name="Poch O."/>
            <person name="Lecompte O."/>
            <person name="Reyrat J.M."/>
        </authorList>
    </citation>
    <scope>NUCLEOTIDE SEQUENCE [LARGE SCALE GENOMIC DNA]</scope>
    <source>
        <strain evidence="5">ATCC 700084 / mc(2)155</strain>
    </source>
</reference>
<proteinExistence type="predicted"/>
<dbReference type="Gene3D" id="3.40.1000.70">
    <property type="entry name" value="PknH-like extracellular domain"/>
    <property type="match status" value="1"/>
</dbReference>
<dbReference type="InterPro" id="IPR038232">
    <property type="entry name" value="PknH-like_Extracell_sf"/>
</dbReference>
<dbReference type="PATRIC" id="fig|246196.56.peg.4585"/>
<gene>
    <name evidence="4" type="ordered locus">MSMEI_4483</name>
</gene>
<keyword evidence="2" id="KW-0812">Transmembrane</keyword>
<evidence type="ECO:0000313" key="5">
    <source>
        <dbReference type="Proteomes" id="UP000006158"/>
    </source>
</evidence>
<feature type="region of interest" description="Disordered" evidence="1">
    <location>
        <begin position="1"/>
        <end position="98"/>
    </location>
</feature>
<keyword evidence="2" id="KW-0472">Membrane</keyword>
<evidence type="ECO:0000313" key="4">
    <source>
        <dbReference type="EMBL" id="AFP40937.1"/>
    </source>
</evidence>
<dbReference type="AlphaFoldDB" id="I7G5L3"/>
<accession>I7G5L3</accession>
<reference evidence="4 5" key="2">
    <citation type="journal article" date="2009" name="Genome Res.">
        <title>Ortho-proteogenomics: multiple proteomes investigation through orthology and a new MS-based protocol.</title>
        <authorList>
            <person name="Gallien S."/>
            <person name="Perrodou E."/>
            <person name="Carapito C."/>
            <person name="Deshayes C."/>
            <person name="Reyrat J.M."/>
            <person name="Van Dorsselaer A."/>
            <person name="Poch O."/>
            <person name="Schaeffer C."/>
            <person name="Lecompte O."/>
        </authorList>
    </citation>
    <scope>NUCLEOTIDE SEQUENCE [LARGE SCALE GENOMIC DNA]</scope>
    <source>
        <strain evidence="5">ATCC 700084 / mc(2)155</strain>
    </source>
</reference>
<evidence type="ECO:0000256" key="1">
    <source>
        <dbReference type="SAM" id="MobiDB-lite"/>
    </source>
</evidence>
<dbReference type="InterPro" id="IPR026954">
    <property type="entry name" value="PknH-like_Extracell"/>
</dbReference>
<dbReference type="Pfam" id="PF14032">
    <property type="entry name" value="PknH_C"/>
    <property type="match status" value="1"/>
</dbReference>
<organism evidence="4 5">
    <name type="scientific">Mycolicibacterium smegmatis (strain ATCC 700084 / mc(2)155)</name>
    <name type="common">Mycobacterium smegmatis</name>
    <dbReference type="NCBI Taxonomy" id="246196"/>
    <lineage>
        <taxon>Bacteria</taxon>
        <taxon>Bacillati</taxon>
        <taxon>Actinomycetota</taxon>
        <taxon>Actinomycetes</taxon>
        <taxon>Mycobacteriales</taxon>
        <taxon>Mycobacteriaceae</taxon>
        <taxon>Mycolicibacterium</taxon>
    </lineage>
</organism>
<dbReference type="EMBL" id="CP001663">
    <property type="protein sequence ID" value="AFP40937.1"/>
    <property type="molecule type" value="Genomic_DNA"/>
</dbReference>
<feature type="transmembrane region" description="Helical" evidence="2">
    <location>
        <begin position="106"/>
        <end position="128"/>
    </location>
</feature>
<dbReference type="Proteomes" id="UP000006158">
    <property type="component" value="Chromosome"/>
</dbReference>
<keyword evidence="2" id="KW-1133">Transmembrane helix</keyword>
<name>I7G5L3_MYCS2</name>
<evidence type="ECO:0000256" key="2">
    <source>
        <dbReference type="SAM" id="Phobius"/>
    </source>
</evidence>
<sequence length="348" mass="35890">MSMPPPFDGARPEYPSHAGREAGGSNPFGGVSPTPPGPGGVTGQPPSPTGSWDPQAPSTHQAGPLQGDHRQPFAHGPGYPHWDSRPQPSIAPMAAAPSRRGGKRKWALVGAAVAVVVAIGAGVTVTVISGGSGKNTSTAESQPSAPPVPVGALRGLLLTPAEAAKAVGTNTLSGSEEMGDKIYDKAGAGSIVDGDCVSLMPGTEAKYTGSGYTAVRRQYLVNRPEIDYLTQVVIAFPSAELAEKFITSSEEAWRKCSGRTVNVRYTSPDTPPGPPAFEVIGPVSSNDGMITLRRTREGTGDADGDWGCSIASTARNNIVIEGEVCSRTKDSAVTELVRATADKVTAHK</sequence>
<evidence type="ECO:0000259" key="3">
    <source>
        <dbReference type="Pfam" id="PF14032"/>
    </source>
</evidence>
<protein>
    <recommendedName>
        <fullName evidence="3">PknH-like extracellular domain-containing protein</fullName>
    </recommendedName>
</protein>
<dbReference type="KEGG" id="msg:MSMEI_4483"/>
<feature type="domain" description="PknH-like extracellular" evidence="3">
    <location>
        <begin position="148"/>
        <end position="343"/>
    </location>
</feature>